<organism evidence="1 2">
    <name type="scientific">Paramuricea clavata</name>
    <name type="common">Red gorgonian</name>
    <name type="synonym">Violescent sea-whip</name>
    <dbReference type="NCBI Taxonomy" id="317549"/>
    <lineage>
        <taxon>Eukaryota</taxon>
        <taxon>Metazoa</taxon>
        <taxon>Cnidaria</taxon>
        <taxon>Anthozoa</taxon>
        <taxon>Octocorallia</taxon>
        <taxon>Malacalcyonacea</taxon>
        <taxon>Plexauridae</taxon>
        <taxon>Paramuricea</taxon>
    </lineage>
</organism>
<dbReference type="Pfam" id="PF13181">
    <property type="entry name" value="TPR_8"/>
    <property type="match status" value="1"/>
</dbReference>
<dbReference type="Proteomes" id="UP001152795">
    <property type="component" value="Unassembled WGS sequence"/>
</dbReference>
<dbReference type="AlphaFoldDB" id="A0A6S7GFN7"/>
<dbReference type="Pfam" id="PF13424">
    <property type="entry name" value="TPR_12"/>
    <property type="match status" value="1"/>
</dbReference>
<evidence type="ECO:0000313" key="2">
    <source>
        <dbReference type="Proteomes" id="UP001152795"/>
    </source>
</evidence>
<sequence>MGIEQLNDFQSSDPNTNWYYDSETPRGISFDGAMPWASKTALGRMATKNKPALELIRTPEEMAKLQDEEIAVKEGYHLADIMSRAVLLFGDQALLNEYNERVAEKLNAKSSAAEVKSTETVGFTRGMKQMALDVCTYHPQFSYLGEHCTVGALFDAKKQFYRLISLLLSDLGLIFDIRSPSPWQVISELQTRGIISGSETVNVNACLSIANEIRLKTYFANDGQKELLSPVPQYGITTEQSAGPPIFRYFDEDILVRLLSTSNDIHQRCHQFCLKYIQRNEIDISILRNPSVASSKAILIGTLYYRLQNFHKALEWMKSESKDSPDYSASLNGQGMIHNEYGEFEKSVKCFQNALEVHYQNEGNSNLSVLRCLDNLAVSLLRIGQYETARIKLEEAIKKHNEIYGEGSETITLSRLMQNLGLAYHELGNMSLAVETFKEVQKMQNRLTDVPDRDVIQLFLNIALSFTELDEHAQSLEYVKQALHLSKKLFGEADLSTELSLIYVNAGTVYEHCNLNNEALAWYKRSLELLRLVFGDSPHPARTV</sequence>
<dbReference type="SUPFAM" id="SSF48452">
    <property type="entry name" value="TPR-like"/>
    <property type="match status" value="1"/>
</dbReference>
<accession>A0A6S7GFN7</accession>
<dbReference type="InterPro" id="IPR011990">
    <property type="entry name" value="TPR-like_helical_dom_sf"/>
</dbReference>
<dbReference type="Gene3D" id="1.25.40.10">
    <property type="entry name" value="Tetratricopeptide repeat domain"/>
    <property type="match status" value="2"/>
</dbReference>
<dbReference type="Pfam" id="PF13374">
    <property type="entry name" value="TPR_10"/>
    <property type="match status" value="1"/>
</dbReference>
<evidence type="ECO:0000313" key="1">
    <source>
        <dbReference type="EMBL" id="CAB3992244.1"/>
    </source>
</evidence>
<dbReference type="SMART" id="SM00028">
    <property type="entry name" value="TPR"/>
    <property type="match status" value="5"/>
</dbReference>
<dbReference type="OrthoDB" id="6157642at2759"/>
<gene>
    <name evidence="1" type="ORF">PACLA_8A026842</name>
</gene>
<dbReference type="InterPro" id="IPR019734">
    <property type="entry name" value="TPR_rpt"/>
</dbReference>
<comment type="caution">
    <text evidence="1">The sequence shown here is derived from an EMBL/GenBank/DDBJ whole genome shotgun (WGS) entry which is preliminary data.</text>
</comment>
<keyword evidence="2" id="KW-1185">Reference proteome</keyword>
<dbReference type="EMBL" id="CACRXK020002009">
    <property type="protein sequence ID" value="CAB3992244.1"/>
    <property type="molecule type" value="Genomic_DNA"/>
</dbReference>
<protein>
    <submittedName>
        <fullName evidence="1">Uncharacterized protein</fullName>
    </submittedName>
</protein>
<dbReference type="PANTHER" id="PTHR19959:SF119">
    <property type="entry name" value="FUNGAL LIPASE-LIKE DOMAIN-CONTAINING PROTEIN"/>
    <property type="match status" value="1"/>
</dbReference>
<dbReference type="PANTHER" id="PTHR19959">
    <property type="entry name" value="KINESIN LIGHT CHAIN"/>
    <property type="match status" value="1"/>
</dbReference>
<proteinExistence type="predicted"/>
<dbReference type="PROSITE" id="PS50005">
    <property type="entry name" value="TPR"/>
    <property type="match status" value="2"/>
</dbReference>
<name>A0A6S7GFN7_PARCT</name>
<reference evidence="1" key="1">
    <citation type="submission" date="2020-04" db="EMBL/GenBank/DDBJ databases">
        <authorList>
            <person name="Alioto T."/>
            <person name="Alioto T."/>
            <person name="Gomez Garrido J."/>
        </authorList>
    </citation>
    <scope>NUCLEOTIDE SEQUENCE</scope>
    <source>
        <strain evidence="1">A484AB</strain>
    </source>
</reference>